<evidence type="ECO:0000256" key="4">
    <source>
        <dbReference type="ARBA" id="ARBA00022692"/>
    </source>
</evidence>
<dbReference type="PANTHER" id="PTHR30250">
    <property type="entry name" value="PST FAMILY PREDICTED COLANIC ACID TRANSPORTER"/>
    <property type="match status" value="1"/>
</dbReference>
<organism evidence="8 9">
    <name type="scientific">Methyloprofundus sedimenti</name>
    <dbReference type="NCBI Taxonomy" id="1420851"/>
    <lineage>
        <taxon>Bacteria</taxon>
        <taxon>Pseudomonadati</taxon>
        <taxon>Pseudomonadota</taxon>
        <taxon>Gammaproteobacteria</taxon>
        <taxon>Methylococcales</taxon>
        <taxon>Methylococcaceae</taxon>
        <taxon>Methyloprofundus</taxon>
    </lineage>
</organism>
<dbReference type="RefSeq" id="WP_080521649.1">
    <property type="nucleotide sequence ID" value="NZ_LPUF01000001.1"/>
</dbReference>
<evidence type="ECO:0000256" key="7">
    <source>
        <dbReference type="SAM" id="Phobius"/>
    </source>
</evidence>
<gene>
    <name evidence="8" type="ORF">AU255_03800</name>
</gene>
<comment type="subcellular location">
    <subcellularLocation>
        <location evidence="1">Cell membrane</location>
        <topology evidence="1">Multi-pass membrane protein</topology>
    </subcellularLocation>
</comment>
<evidence type="ECO:0000256" key="1">
    <source>
        <dbReference type="ARBA" id="ARBA00004651"/>
    </source>
</evidence>
<feature type="transmembrane region" description="Helical" evidence="7">
    <location>
        <begin position="245"/>
        <end position="266"/>
    </location>
</feature>
<feature type="transmembrane region" description="Helical" evidence="7">
    <location>
        <begin position="368"/>
        <end position="389"/>
    </location>
</feature>
<keyword evidence="9" id="KW-1185">Reference proteome</keyword>
<evidence type="ECO:0000256" key="5">
    <source>
        <dbReference type="ARBA" id="ARBA00022989"/>
    </source>
</evidence>
<keyword evidence="5 7" id="KW-1133">Transmembrane helix</keyword>
<feature type="transmembrane region" description="Helical" evidence="7">
    <location>
        <begin position="127"/>
        <end position="149"/>
    </location>
</feature>
<keyword evidence="3" id="KW-1003">Cell membrane</keyword>
<sequence length="443" mass="49897">MSKTLKQRAVRSGSWVIFGHLFSQGLRLGSNLILTRLLVPEIFGVMTIVTVIMVGLAMFSDVGLLQNIVQSKRGEERKYLNTAWTIQIIRGLAIFLIALVLSFGLYVLGQLGWLNSDTVYGNAQLPVILAVVSLTAIVAAFNSINILVLNRKLMMSKLIMIDLVSQVAGLMFMLMWAWYQRDVWALVFGGILSAVVKMLLSHNVSIGERCHFNWDKKAVHEIIHFGKWIFLSSIFGFLLNQGDRILLGGMISAELLGVYSIAFFLANALKDALLKLISSVFFPVLSETVRNSPERLESTYYKIRNKIDTITFFIAGFIFASGETIVRFFYDSRYQDAGWMLQILSLSLVATGFFLSGQCFLAQGNSKILTLMTLIQTASLYILLPFLYYEYGMLGAVWSIVAISLIRIIVSSMYMKIYFFYNIKKEFLMLPVIFIGYGIGVFL</sequence>
<feature type="transmembrane region" description="Helical" evidence="7">
    <location>
        <begin position="42"/>
        <end position="65"/>
    </location>
</feature>
<feature type="transmembrane region" description="Helical" evidence="7">
    <location>
        <begin position="221"/>
        <end position="239"/>
    </location>
</feature>
<feature type="transmembrane region" description="Helical" evidence="7">
    <location>
        <begin position="183"/>
        <end position="200"/>
    </location>
</feature>
<keyword evidence="6 7" id="KW-0472">Membrane</keyword>
<evidence type="ECO:0000256" key="2">
    <source>
        <dbReference type="ARBA" id="ARBA00007430"/>
    </source>
</evidence>
<comment type="caution">
    <text evidence="8">The sequence shown here is derived from an EMBL/GenBank/DDBJ whole genome shotgun (WGS) entry which is preliminary data.</text>
</comment>
<feature type="transmembrane region" description="Helical" evidence="7">
    <location>
        <begin position="86"/>
        <end position="107"/>
    </location>
</feature>
<feature type="transmembrane region" description="Helical" evidence="7">
    <location>
        <begin position="12"/>
        <end position="30"/>
    </location>
</feature>
<dbReference type="InterPro" id="IPR050833">
    <property type="entry name" value="Poly_Biosynth_Transport"/>
</dbReference>
<reference evidence="8 9" key="1">
    <citation type="submission" date="2015-12" db="EMBL/GenBank/DDBJ databases">
        <authorList>
            <person name="Shamseldin A."/>
            <person name="Moawad H."/>
            <person name="Abd El-Rahim W.M."/>
            <person name="Sadowsky M.J."/>
        </authorList>
    </citation>
    <scope>NUCLEOTIDE SEQUENCE [LARGE SCALE GENOMIC DNA]</scope>
    <source>
        <strain evidence="8 9">WF1</strain>
    </source>
</reference>
<dbReference type="GO" id="GO:0005886">
    <property type="term" value="C:plasma membrane"/>
    <property type="evidence" value="ECO:0007669"/>
    <property type="project" value="UniProtKB-SubCell"/>
</dbReference>
<evidence type="ECO:0000313" key="8">
    <source>
        <dbReference type="EMBL" id="OQK17032.1"/>
    </source>
</evidence>
<feature type="transmembrane region" description="Helical" evidence="7">
    <location>
        <begin position="427"/>
        <end position="442"/>
    </location>
</feature>
<comment type="similarity">
    <text evidence="2">Belongs to the polysaccharide synthase family.</text>
</comment>
<dbReference type="Pfam" id="PF13440">
    <property type="entry name" value="Polysacc_synt_3"/>
    <property type="match status" value="1"/>
</dbReference>
<evidence type="ECO:0000256" key="3">
    <source>
        <dbReference type="ARBA" id="ARBA00022475"/>
    </source>
</evidence>
<keyword evidence="4 7" id="KW-0812">Transmembrane</keyword>
<feature type="transmembrane region" description="Helical" evidence="7">
    <location>
        <begin position="342"/>
        <end position="361"/>
    </location>
</feature>
<protein>
    <recommendedName>
        <fullName evidence="10">Polysaccharide biosynthesis protein C-terminal domain-containing protein</fullName>
    </recommendedName>
</protein>
<evidence type="ECO:0000256" key="6">
    <source>
        <dbReference type="ARBA" id="ARBA00023136"/>
    </source>
</evidence>
<feature type="transmembrane region" description="Helical" evidence="7">
    <location>
        <begin position="395"/>
        <end position="415"/>
    </location>
</feature>
<dbReference type="OrthoDB" id="8538786at2"/>
<dbReference type="EMBL" id="LPUF01000001">
    <property type="protein sequence ID" value="OQK17032.1"/>
    <property type="molecule type" value="Genomic_DNA"/>
</dbReference>
<accession>A0A1V8M664</accession>
<feature type="transmembrane region" description="Helical" evidence="7">
    <location>
        <begin position="310"/>
        <end position="330"/>
    </location>
</feature>
<evidence type="ECO:0000313" key="9">
    <source>
        <dbReference type="Proteomes" id="UP000191980"/>
    </source>
</evidence>
<feature type="transmembrane region" description="Helical" evidence="7">
    <location>
        <begin position="158"/>
        <end position="177"/>
    </location>
</feature>
<proteinExistence type="inferred from homology"/>
<name>A0A1V8M664_9GAMM</name>
<dbReference type="STRING" id="1420851.AU255_03800"/>
<dbReference type="AlphaFoldDB" id="A0A1V8M664"/>
<evidence type="ECO:0008006" key="10">
    <source>
        <dbReference type="Google" id="ProtNLM"/>
    </source>
</evidence>
<dbReference type="PANTHER" id="PTHR30250:SF10">
    <property type="entry name" value="LIPOPOLYSACCHARIDE BIOSYNTHESIS PROTEIN WZXC"/>
    <property type="match status" value="1"/>
</dbReference>
<dbReference type="Proteomes" id="UP000191980">
    <property type="component" value="Unassembled WGS sequence"/>
</dbReference>